<dbReference type="OrthoDB" id="7851780at2"/>
<evidence type="ECO:0000313" key="3">
    <source>
        <dbReference type="Proteomes" id="UP000056968"/>
    </source>
</evidence>
<organism evidence="2 3">
    <name type="scientific">Sphingobium baderi</name>
    <dbReference type="NCBI Taxonomy" id="1332080"/>
    <lineage>
        <taxon>Bacteria</taxon>
        <taxon>Pseudomonadati</taxon>
        <taxon>Pseudomonadota</taxon>
        <taxon>Alphaproteobacteria</taxon>
        <taxon>Sphingomonadales</taxon>
        <taxon>Sphingomonadaceae</taxon>
        <taxon>Sphingobium</taxon>
    </lineage>
</organism>
<dbReference type="KEGG" id="sbd:ATN00_17395"/>
<feature type="domain" description="SnoaL-like" evidence="1">
    <location>
        <begin position="7"/>
        <end position="136"/>
    </location>
</feature>
<dbReference type="AlphaFoldDB" id="A0A0S3F269"/>
<protein>
    <submittedName>
        <fullName evidence="2">Bile-acid 7-alpha dehydratase</fullName>
    </submittedName>
</protein>
<proteinExistence type="predicted"/>
<gene>
    <name evidence="2" type="ORF">ATN00_17395</name>
</gene>
<dbReference type="RefSeq" id="WP_062066972.1">
    <property type="nucleotide sequence ID" value="NZ_CP013264.1"/>
</dbReference>
<evidence type="ECO:0000313" key="2">
    <source>
        <dbReference type="EMBL" id="ALR21806.1"/>
    </source>
</evidence>
<sequence length="151" mass="17006">MSEELSRLLDYEAIRNVKARYCRLLDTKDWDGFITLFTPDAVMDVEEDTGNPPINGHAAILDQVRFAVIDAQSAHQIHSSEIDLRGDEADVITAMQDRVVWAPGKCPIPGGQSITGFGHYTERYVRRDGQWKIAALKLTRLYVEVHPEPAL</sequence>
<dbReference type="CDD" id="cd00531">
    <property type="entry name" value="NTF2_like"/>
    <property type="match status" value="1"/>
</dbReference>
<dbReference type="InterPro" id="IPR037401">
    <property type="entry name" value="SnoaL-like"/>
</dbReference>
<dbReference type="InterPro" id="IPR032710">
    <property type="entry name" value="NTF2-like_dom_sf"/>
</dbReference>
<name>A0A0S3F269_9SPHN</name>
<dbReference type="STRING" id="1332080.ATN00_17395"/>
<accession>A0A0S3F269</accession>
<dbReference type="EMBL" id="CP013264">
    <property type="protein sequence ID" value="ALR21806.1"/>
    <property type="molecule type" value="Genomic_DNA"/>
</dbReference>
<dbReference type="Pfam" id="PF13577">
    <property type="entry name" value="SnoaL_4"/>
    <property type="match status" value="1"/>
</dbReference>
<evidence type="ECO:0000259" key="1">
    <source>
        <dbReference type="Pfam" id="PF13577"/>
    </source>
</evidence>
<dbReference type="Gene3D" id="3.10.450.50">
    <property type="match status" value="1"/>
</dbReference>
<keyword evidence="3" id="KW-1185">Reference proteome</keyword>
<dbReference type="Proteomes" id="UP000056968">
    <property type="component" value="Chromosome"/>
</dbReference>
<reference evidence="2 3" key="1">
    <citation type="submission" date="2015-11" db="EMBL/GenBank/DDBJ databases">
        <title>A Two-component Flavoprotein Monooxygenase System MeaXY Responsible for para-Hydroxylation of 2-Methyl-6-ethylaniline and 2,6-Diethylaniline in Sphingobium baderi DE-13.</title>
        <authorList>
            <person name="Cheng M."/>
            <person name="Meng Q."/>
            <person name="Yang Y."/>
            <person name="Chu C."/>
            <person name="Yan X."/>
            <person name="He J."/>
            <person name="Li S."/>
        </authorList>
    </citation>
    <scope>NUCLEOTIDE SEQUENCE [LARGE SCALE GENOMIC DNA]</scope>
    <source>
        <strain evidence="2 3">DE-13</strain>
    </source>
</reference>
<dbReference type="SUPFAM" id="SSF54427">
    <property type="entry name" value="NTF2-like"/>
    <property type="match status" value="1"/>
</dbReference>